<dbReference type="STRING" id="1705562.AMS69_05750"/>
<feature type="transmembrane region" description="Helical" evidence="2">
    <location>
        <begin position="462"/>
        <end position="481"/>
    </location>
</feature>
<evidence type="ECO:0000259" key="3">
    <source>
        <dbReference type="Pfam" id="PF00561"/>
    </source>
</evidence>
<dbReference type="AlphaFoldDB" id="A0A0M9AJP9"/>
<keyword evidence="2" id="KW-0812">Transmembrane</keyword>
<evidence type="ECO:0000313" key="5">
    <source>
        <dbReference type="EMBL" id="NLV05312.1"/>
    </source>
</evidence>
<keyword evidence="2" id="KW-0472">Membrane</keyword>
<evidence type="ECO:0000313" key="4">
    <source>
        <dbReference type="EMBL" id="KOX93429.1"/>
    </source>
</evidence>
<dbReference type="OrthoDB" id="292932at2157"/>
<comment type="caution">
    <text evidence="4">The sequence shown here is derived from an EMBL/GenBank/DDBJ whole genome shotgun (WGS) entry which is preliminary data.</text>
</comment>
<evidence type="ECO:0000256" key="2">
    <source>
        <dbReference type="SAM" id="Phobius"/>
    </source>
</evidence>
<keyword evidence="6" id="KW-1185">Reference proteome</keyword>
<dbReference type="Proteomes" id="UP000610611">
    <property type="component" value="Unassembled WGS sequence"/>
</dbReference>
<feature type="transmembrane region" description="Helical" evidence="2">
    <location>
        <begin position="502"/>
        <end position="520"/>
    </location>
</feature>
<keyword evidence="4" id="KW-0378">Hydrolase</keyword>
<feature type="domain" description="AB hydrolase-1" evidence="3">
    <location>
        <begin position="69"/>
        <end position="171"/>
    </location>
</feature>
<gene>
    <name evidence="4" type="ORF">AMS69_05750</name>
    <name evidence="5" type="ORF">GOC83_04085</name>
</gene>
<dbReference type="PATRIC" id="fig|1705562.3.peg.2204"/>
<dbReference type="RefSeq" id="WP_053967132.1">
    <property type="nucleotide sequence ID" value="NZ_JAWJXX010000016.1"/>
</dbReference>
<reference evidence="4 6" key="1">
    <citation type="submission" date="2015-08" db="EMBL/GenBank/DDBJ databases">
        <title>Genomes of Isolates from Cabo Rojo, PR.</title>
        <authorList>
            <person name="Sanchez-Nieves R.L."/>
            <person name="Montalvo-Rodriguez R."/>
        </authorList>
    </citation>
    <scope>NUCLEOTIDE SEQUENCE [LARGE SCALE GENOMIC DNA]</scope>
    <source>
        <strain evidence="4 6">SL3</strain>
    </source>
</reference>
<feature type="transmembrane region" description="Helical" evidence="2">
    <location>
        <begin position="329"/>
        <end position="349"/>
    </location>
</feature>
<dbReference type="EMBL" id="LIUF01000002">
    <property type="protein sequence ID" value="KOX93429.1"/>
    <property type="molecule type" value="Genomic_DNA"/>
</dbReference>
<comment type="similarity">
    <text evidence="1">Belongs to the AB hydrolase superfamily. FUS2 hydrolase family.</text>
</comment>
<accession>A0A0M9AJP9</accession>
<dbReference type="SUPFAM" id="SSF53474">
    <property type="entry name" value="alpha/beta-Hydrolases"/>
    <property type="match status" value="1"/>
</dbReference>
<sequence>MNNNRQLWIVAAVSLLLIFSGSGLAWTVQTDGGSVEVRDVTFSGTNGTMMSGTLYIPEEASSASPQPGVLAVHGYINSKETQSPFAIEYARRGFVVLAIDQTGHGYSDPPAFNNGYGGPDSLEYLRSLDYVDNENIGLEGHSMGGWTVITAAAAHPDGYESMVIEGSSTGSNRAPEGTASFPRNLAVVFSEYDEFSPLMWGTASASDVEQSDKLQTVFGTDSAVKESRTYGSVDDGTARRLYTPATTHPGDHFSTAAIGASIEWLQLTLEGEDEMDPSNQVWYWKSLGTFIALIGGVLSLFPAGGLLIERASTDRLRREYPEGKGMTGAKRYAASLLAATIPIVTYFPLQDAAPAIIGLSWLFPQQINNGVIVWALGNAVITAVLFAVWHYTSNADDPSVSLANYGLDTGDGARTVGVSVLAGVGTVAVLYLLEAVVAFLFQTDFRIWVFAIKLLSPAQFRISFSYLLPLFAFFVVLGALLHGQLRPEGESRSLRRAMATNWLIVVGGFVVLLAVQYIPLLSGQPLPLGHPLLTILALQFVALLSIVAFVSTYFFRKTGRVWVGATINAVLVTWVIVAGTATQFPV</sequence>
<protein>
    <submittedName>
        <fullName evidence="5">Alpha/beta fold hydrolase</fullName>
    </submittedName>
    <submittedName>
        <fullName evidence="4">Alpha/beta hydrolase</fullName>
    </submittedName>
</protein>
<feature type="transmembrane region" description="Helical" evidence="2">
    <location>
        <begin position="420"/>
        <end position="442"/>
    </location>
</feature>
<proteinExistence type="inferred from homology"/>
<dbReference type="Gene3D" id="3.40.50.1820">
    <property type="entry name" value="alpha/beta hydrolase"/>
    <property type="match status" value="1"/>
</dbReference>
<name>A0A0M9AJP9_9EURY</name>
<feature type="transmembrane region" description="Helical" evidence="2">
    <location>
        <begin position="562"/>
        <end position="584"/>
    </location>
</feature>
<dbReference type="Proteomes" id="UP000037729">
    <property type="component" value="Unassembled WGS sequence"/>
</dbReference>
<keyword evidence="2" id="KW-1133">Transmembrane helix</keyword>
<dbReference type="EMBL" id="WOWB01000001">
    <property type="protein sequence ID" value="NLV05312.1"/>
    <property type="molecule type" value="Genomic_DNA"/>
</dbReference>
<feature type="transmembrane region" description="Helical" evidence="2">
    <location>
        <begin position="532"/>
        <end position="555"/>
    </location>
</feature>
<dbReference type="InterPro" id="IPR000073">
    <property type="entry name" value="AB_hydrolase_1"/>
</dbReference>
<reference evidence="5" key="2">
    <citation type="submission" date="2019-12" db="EMBL/GenBank/DDBJ databases">
        <title>The whole-genome sequencing of Haloarcula japonica strain pws8.</title>
        <authorList>
            <person name="Verma D.K."/>
            <person name="Gopal K."/>
            <person name="Prasad E.S."/>
        </authorList>
    </citation>
    <scope>NUCLEOTIDE SEQUENCE</scope>
    <source>
        <strain evidence="5">Pws8</strain>
    </source>
</reference>
<dbReference type="PANTHER" id="PTHR22946">
    <property type="entry name" value="DIENELACTONE HYDROLASE DOMAIN-CONTAINING PROTEIN-RELATED"/>
    <property type="match status" value="1"/>
</dbReference>
<evidence type="ECO:0000256" key="1">
    <source>
        <dbReference type="ARBA" id="ARBA00038115"/>
    </source>
</evidence>
<dbReference type="GO" id="GO:0016787">
    <property type="term" value="F:hydrolase activity"/>
    <property type="evidence" value="ECO:0007669"/>
    <property type="project" value="UniProtKB-KW"/>
</dbReference>
<evidence type="ECO:0000313" key="6">
    <source>
        <dbReference type="Proteomes" id="UP000037729"/>
    </source>
</evidence>
<organism evidence="4 6">
    <name type="scientific">Haloarcula rubripromontorii</name>
    <dbReference type="NCBI Taxonomy" id="1705562"/>
    <lineage>
        <taxon>Archaea</taxon>
        <taxon>Methanobacteriati</taxon>
        <taxon>Methanobacteriota</taxon>
        <taxon>Stenosarchaea group</taxon>
        <taxon>Halobacteria</taxon>
        <taxon>Halobacteriales</taxon>
        <taxon>Haloarculaceae</taxon>
        <taxon>Haloarcula</taxon>
    </lineage>
</organism>
<feature type="transmembrane region" description="Helical" evidence="2">
    <location>
        <begin position="282"/>
        <end position="308"/>
    </location>
</feature>
<dbReference type="InterPro" id="IPR029058">
    <property type="entry name" value="AB_hydrolase_fold"/>
</dbReference>
<dbReference type="Pfam" id="PF00561">
    <property type="entry name" value="Abhydrolase_1"/>
    <property type="match status" value="1"/>
</dbReference>
<feature type="transmembrane region" description="Helical" evidence="2">
    <location>
        <begin position="369"/>
        <end position="389"/>
    </location>
</feature>
<dbReference type="InterPro" id="IPR050261">
    <property type="entry name" value="FrsA_esterase"/>
</dbReference>